<dbReference type="EMBL" id="JBHTAR010000011">
    <property type="protein sequence ID" value="MFC7201776.1"/>
    <property type="molecule type" value="Genomic_DNA"/>
</dbReference>
<feature type="transmembrane region" description="Helical" evidence="1">
    <location>
        <begin position="180"/>
        <end position="201"/>
    </location>
</feature>
<evidence type="ECO:0000313" key="3">
    <source>
        <dbReference type="EMBL" id="MFC7201811.1"/>
    </source>
</evidence>
<evidence type="ECO:0000313" key="2">
    <source>
        <dbReference type="EMBL" id="MFC7201776.1"/>
    </source>
</evidence>
<comment type="caution">
    <text evidence="2">The sequence shown here is derived from an EMBL/GenBank/DDBJ whole genome shotgun (WGS) entry which is preliminary data.</text>
</comment>
<dbReference type="RefSeq" id="WP_279530386.1">
    <property type="nucleotide sequence ID" value="NZ_CP122312.1"/>
</dbReference>
<keyword evidence="1" id="KW-0472">Membrane</keyword>
<keyword evidence="1" id="KW-1133">Transmembrane helix</keyword>
<reference evidence="5" key="2">
    <citation type="journal article" date="2019" name="Int. J. Syst. Evol. Microbiol.">
        <title>The Global Catalogue of Microorganisms (GCM) 10K type strain sequencing project: providing services to taxonomists for standard genome sequencing and annotation.</title>
        <authorList>
            <consortium name="The Broad Institute Genomics Platform"/>
            <consortium name="The Broad Institute Genome Sequencing Center for Infectious Disease"/>
            <person name="Wu L."/>
            <person name="Ma J."/>
        </authorList>
    </citation>
    <scope>NUCLEOTIDE SEQUENCE [LARGE SCALE GENOMIC DNA]</scope>
    <source>
        <strain evidence="5">XZGYJ-43</strain>
    </source>
</reference>
<dbReference type="AlphaFoldDB" id="A0ABD5Z9B9"/>
<evidence type="ECO:0000313" key="4">
    <source>
        <dbReference type="EMBL" id="MFC7201878.1"/>
    </source>
</evidence>
<evidence type="ECO:0000256" key="1">
    <source>
        <dbReference type="SAM" id="Phobius"/>
    </source>
</evidence>
<proteinExistence type="predicted"/>
<reference evidence="2" key="3">
    <citation type="submission" date="2024-09" db="EMBL/GenBank/DDBJ databases">
        <authorList>
            <person name="Sun Q."/>
        </authorList>
    </citation>
    <scope>NUCLEOTIDE SEQUENCE</scope>
    <source>
        <strain evidence="2">NBRC 114356</strain>
    </source>
</reference>
<reference evidence="2" key="1">
    <citation type="journal article" date="2014" name="Int. J. Syst. Evol. Microbiol.">
        <title>Complete genome sequence of Corynebacterium casei LMG S-19264T (=DSM 44701T), isolated from a smear-ripened cheese.</title>
        <authorList>
            <consortium name="US DOE Joint Genome Institute (JGI-PGF)"/>
            <person name="Walter F."/>
            <person name="Albersmeier A."/>
            <person name="Kalinowski J."/>
            <person name="Ruckert C."/>
        </authorList>
    </citation>
    <scope>NUCLEOTIDE SEQUENCE [LARGE SCALE GENOMIC DNA]</scope>
    <source>
        <strain evidence="2">NBRC 114356</strain>
    </source>
</reference>
<evidence type="ECO:0000313" key="5">
    <source>
        <dbReference type="Proteomes" id="UP001596447"/>
    </source>
</evidence>
<name>A0ABD5Z9B9_9EURY</name>
<organism evidence="2 5">
    <name type="scientific">Halospeciosus flavus</name>
    <dbReference type="NCBI Taxonomy" id="3032283"/>
    <lineage>
        <taxon>Archaea</taxon>
        <taxon>Methanobacteriati</taxon>
        <taxon>Methanobacteriota</taxon>
        <taxon>Stenosarchaea group</taxon>
        <taxon>Halobacteria</taxon>
        <taxon>Halobacteriales</taxon>
        <taxon>Halobacteriaceae</taxon>
        <taxon>Halospeciosus</taxon>
    </lineage>
</organism>
<dbReference type="EMBL" id="JBHTAR010000012">
    <property type="protein sequence ID" value="MFC7201878.1"/>
    <property type="molecule type" value="Genomic_DNA"/>
</dbReference>
<dbReference type="InterPro" id="IPR007404">
    <property type="entry name" value="YdjM-like"/>
</dbReference>
<keyword evidence="1" id="KW-0812">Transmembrane</keyword>
<keyword evidence="2" id="KW-0378">Hydrolase</keyword>
<feature type="transmembrane region" description="Helical" evidence="1">
    <location>
        <begin position="54"/>
        <end position="71"/>
    </location>
</feature>
<dbReference type="EMBL" id="JBHTAR010000012">
    <property type="protein sequence ID" value="MFC7201811.1"/>
    <property type="molecule type" value="Genomic_DNA"/>
</dbReference>
<dbReference type="Pfam" id="PF04307">
    <property type="entry name" value="YdjM"/>
    <property type="match status" value="1"/>
</dbReference>
<dbReference type="Proteomes" id="UP001596447">
    <property type="component" value="Unassembled WGS sequence"/>
</dbReference>
<dbReference type="GO" id="GO:0016787">
    <property type="term" value="F:hydrolase activity"/>
    <property type="evidence" value="ECO:0007669"/>
    <property type="project" value="UniProtKB-KW"/>
</dbReference>
<gene>
    <name evidence="2" type="ORF">ACFQJ9_20600</name>
    <name evidence="3" type="ORF">ACFQJ9_20815</name>
    <name evidence="4" type="ORF">ACFQJ9_21205</name>
</gene>
<feature type="transmembrane region" description="Helical" evidence="1">
    <location>
        <begin position="91"/>
        <end position="109"/>
    </location>
</feature>
<accession>A0ABD5Z9B9</accession>
<protein>
    <submittedName>
        <fullName evidence="2">Metal-dependent hydrolase</fullName>
    </submittedName>
</protein>
<keyword evidence="5" id="KW-1185">Reference proteome</keyword>
<sequence length="211" mass="22543">MPSELVHLAFAGYLAAALLGPAFSTRTVAVVLAAAAIPDVDSVLAIWLPGTHRALLHTLLLPLVLGVLLAADLRREDSVVRPLFDGHGLRVAAVALGALTLGGIAPDLFTNGVNLFYPFHDRFYTLNGDLSLSTTRGVVQTFVEFHEGGGRTAGGTTESTFYYTGIDTDRGADPRNAERVFPLVSSGMQLLVVATSALVLWGRFRDANRQR</sequence>